<dbReference type="InterPro" id="IPR007372">
    <property type="entry name" value="Lipid/polyisoprenoid-bd_YceI"/>
</dbReference>
<comment type="caution">
    <text evidence="3">The sequence shown here is derived from an EMBL/GenBank/DDBJ whole genome shotgun (WGS) entry which is preliminary data.</text>
</comment>
<sequence length="177" mass="20522">MHKLLMLVFLSVFAFANNLVLQNGEIEVHTEVFGDNEINPKTQNIDSSLNYKNSIESIRGKINILSSSLKSKKEDRDKNMYELLNSSIYPNITFNITDIKKDKNKQFQIKGNLTLNAVTKEIISLVTIEESENIFSINGTFFIKLTQFNMKPPKMFFLTVRDKIDIKYNLIYKKDNK</sequence>
<keyword evidence="4" id="KW-1185">Reference proteome</keyword>
<keyword evidence="1" id="KW-0732">Signal</keyword>
<evidence type="ECO:0000313" key="3">
    <source>
        <dbReference type="EMBL" id="KAB7892911.1"/>
    </source>
</evidence>
<gene>
    <name evidence="3" type="ORF">GBG18_00105</name>
</gene>
<dbReference type="Pfam" id="PF04264">
    <property type="entry name" value="YceI"/>
    <property type="match status" value="1"/>
</dbReference>
<protein>
    <submittedName>
        <fullName evidence="3">YceI family protein</fullName>
    </submittedName>
</protein>
<evidence type="ECO:0000313" key="4">
    <source>
        <dbReference type="Proteomes" id="UP000461010"/>
    </source>
</evidence>
<evidence type="ECO:0000259" key="2">
    <source>
        <dbReference type="SMART" id="SM00867"/>
    </source>
</evidence>
<feature type="chain" id="PRO_5047440581" evidence="1">
    <location>
        <begin position="17"/>
        <end position="177"/>
    </location>
</feature>
<name>A0ABQ6VQL4_9BACT</name>
<accession>A0ABQ6VQL4</accession>
<proteinExistence type="predicted"/>
<dbReference type="PANTHER" id="PTHR34406">
    <property type="entry name" value="PROTEIN YCEI"/>
    <property type="match status" value="1"/>
</dbReference>
<dbReference type="Gene3D" id="2.40.128.110">
    <property type="entry name" value="Lipid/polyisoprenoid-binding, YceI-like"/>
    <property type="match status" value="1"/>
</dbReference>
<feature type="signal peptide" evidence="1">
    <location>
        <begin position="1"/>
        <end position="16"/>
    </location>
</feature>
<dbReference type="PANTHER" id="PTHR34406:SF1">
    <property type="entry name" value="PROTEIN YCEI"/>
    <property type="match status" value="1"/>
</dbReference>
<dbReference type="SUPFAM" id="SSF101874">
    <property type="entry name" value="YceI-like"/>
    <property type="match status" value="1"/>
</dbReference>
<organism evidence="3 4">
    <name type="scientific">Poseidonibacter ostreae</name>
    <dbReference type="NCBI Taxonomy" id="2654171"/>
    <lineage>
        <taxon>Bacteria</taxon>
        <taxon>Pseudomonadati</taxon>
        <taxon>Campylobacterota</taxon>
        <taxon>Epsilonproteobacteria</taxon>
        <taxon>Campylobacterales</taxon>
        <taxon>Arcobacteraceae</taxon>
        <taxon>Poseidonibacter</taxon>
    </lineage>
</organism>
<dbReference type="SMART" id="SM00867">
    <property type="entry name" value="YceI"/>
    <property type="match status" value="1"/>
</dbReference>
<evidence type="ECO:0000256" key="1">
    <source>
        <dbReference type="SAM" id="SignalP"/>
    </source>
</evidence>
<feature type="domain" description="Lipid/polyisoprenoid-binding YceI-like" evidence="2">
    <location>
        <begin position="18"/>
        <end position="173"/>
    </location>
</feature>
<dbReference type="Proteomes" id="UP000461010">
    <property type="component" value="Unassembled WGS sequence"/>
</dbReference>
<reference evidence="3 4" key="1">
    <citation type="submission" date="2019-10" db="EMBL/GenBank/DDBJ databases">
        <title>Poseidonibacter ostreae sp. nov., isolated from the gut of the Ostrea denselamellosa.</title>
        <authorList>
            <person name="Choi A."/>
        </authorList>
    </citation>
    <scope>NUCLEOTIDE SEQUENCE [LARGE SCALE GENOMIC DNA]</scope>
    <source>
        <strain evidence="3 4">SJOD-M-5</strain>
    </source>
</reference>
<dbReference type="InterPro" id="IPR036761">
    <property type="entry name" value="TTHA0802/YceI-like_sf"/>
</dbReference>
<dbReference type="EMBL" id="WFKJ01000001">
    <property type="protein sequence ID" value="KAB7892911.1"/>
    <property type="molecule type" value="Genomic_DNA"/>
</dbReference>
<dbReference type="RefSeq" id="WP_152187297.1">
    <property type="nucleotide sequence ID" value="NZ_WFKJ01000001.1"/>
</dbReference>